<keyword evidence="2" id="KW-1185">Reference proteome</keyword>
<dbReference type="Proteomes" id="UP001141950">
    <property type="component" value="Unassembled WGS sequence"/>
</dbReference>
<gene>
    <name evidence="1" type="ORF">NQZ67_05400</name>
</gene>
<name>A0A9X2S7G9_9BACL</name>
<comment type="caution">
    <text evidence="1">The sequence shown here is derived from an EMBL/GenBank/DDBJ whole genome shotgun (WGS) entry which is preliminary data.</text>
</comment>
<dbReference type="AlphaFoldDB" id="A0A9X2S7G9"/>
<organism evidence="1 2">
    <name type="scientific">Paenibacillus soyae</name>
    <dbReference type="NCBI Taxonomy" id="2969249"/>
    <lineage>
        <taxon>Bacteria</taxon>
        <taxon>Bacillati</taxon>
        <taxon>Bacillota</taxon>
        <taxon>Bacilli</taxon>
        <taxon>Bacillales</taxon>
        <taxon>Paenibacillaceae</taxon>
        <taxon>Paenibacillus</taxon>
    </lineage>
</organism>
<protein>
    <submittedName>
        <fullName evidence="1">Uncharacterized protein</fullName>
    </submittedName>
</protein>
<evidence type="ECO:0000313" key="1">
    <source>
        <dbReference type="EMBL" id="MCR2803314.1"/>
    </source>
</evidence>
<evidence type="ECO:0000313" key="2">
    <source>
        <dbReference type="Proteomes" id="UP001141950"/>
    </source>
</evidence>
<accession>A0A9X2S7G9</accession>
<sequence>MPQMRWLGIIILCFAIGLAGCSRGGGPSIIAEKSASEGPFELIVEVQRLDDQRLQLIRKLKFSGDQDIEISHSDPLISISYSADGNAEAHHFDDIGLTSALQKKETLTYGEPIVVERIEEAKHVSAFAYFTYLDTRYHLSVEITL</sequence>
<dbReference type="PROSITE" id="PS51257">
    <property type="entry name" value="PROKAR_LIPOPROTEIN"/>
    <property type="match status" value="1"/>
</dbReference>
<dbReference type="RefSeq" id="WP_257443495.1">
    <property type="nucleotide sequence ID" value="NZ_JANIPJ010000003.1"/>
</dbReference>
<proteinExistence type="predicted"/>
<dbReference type="EMBL" id="JANIPJ010000003">
    <property type="protein sequence ID" value="MCR2803314.1"/>
    <property type="molecule type" value="Genomic_DNA"/>
</dbReference>
<reference evidence="1" key="1">
    <citation type="submission" date="2022-08" db="EMBL/GenBank/DDBJ databases">
        <title>The genomic sequence of strain Paenibacillus sp. SCIV0701.</title>
        <authorList>
            <person name="Zhao H."/>
        </authorList>
    </citation>
    <scope>NUCLEOTIDE SEQUENCE</scope>
    <source>
        <strain evidence="1">SCIV0701</strain>
    </source>
</reference>